<dbReference type="AlphaFoldDB" id="A0A835UMW5"/>
<name>A0A835UMW5_VANPL</name>
<evidence type="ECO:0000313" key="5">
    <source>
        <dbReference type="Proteomes" id="UP000636800"/>
    </source>
</evidence>
<feature type="compositionally biased region" description="Low complexity" evidence="1">
    <location>
        <begin position="56"/>
        <end position="74"/>
    </location>
</feature>
<accession>A0A835UMW5</accession>
<dbReference type="EMBL" id="JADCNL010000009">
    <property type="protein sequence ID" value="KAG0467480.1"/>
    <property type="molecule type" value="Genomic_DNA"/>
</dbReference>
<dbReference type="Proteomes" id="UP000636800">
    <property type="component" value="Unassembled WGS sequence"/>
</dbReference>
<comment type="caution">
    <text evidence="4">The sequence shown here is derived from an EMBL/GenBank/DDBJ whole genome shotgun (WGS) entry which is preliminary data.</text>
</comment>
<feature type="region of interest" description="Disordered" evidence="1">
    <location>
        <begin position="25"/>
        <end position="44"/>
    </location>
</feature>
<dbReference type="Proteomes" id="UP000639772">
    <property type="component" value="Chromosome 9"/>
</dbReference>
<sequence>MGALYQRHLSFLFLVVLLLSSPQPCAARAPPHGKSTFDDDKLSPRPALAESYRSLLLGRLPRGQRLPPSGPSRGTNSNNS</sequence>
<dbReference type="EMBL" id="JADCNM010000009">
    <property type="protein sequence ID" value="KAG0469119.1"/>
    <property type="molecule type" value="Genomic_DNA"/>
</dbReference>
<keyword evidence="5" id="KW-1185">Reference proteome</keyword>
<proteinExistence type="predicted"/>
<feature type="signal peptide" evidence="2">
    <location>
        <begin position="1"/>
        <end position="27"/>
    </location>
</feature>
<evidence type="ECO:0000256" key="2">
    <source>
        <dbReference type="SAM" id="SignalP"/>
    </source>
</evidence>
<protein>
    <submittedName>
        <fullName evidence="4">Uncharacterized protein</fullName>
    </submittedName>
</protein>
<keyword evidence="2" id="KW-0732">Signal</keyword>
<feature type="region of interest" description="Disordered" evidence="1">
    <location>
        <begin position="56"/>
        <end position="80"/>
    </location>
</feature>
<feature type="chain" id="PRO_5033643074" evidence="2">
    <location>
        <begin position="28"/>
        <end position="80"/>
    </location>
</feature>
<gene>
    <name evidence="4" type="ORF">HPP92_018447</name>
    <name evidence="3" type="ORF">HPP92_019060</name>
</gene>
<reference evidence="5 6" key="1">
    <citation type="journal article" date="2020" name="Nat. Food">
        <title>A phased Vanilla planifolia genome enables genetic improvement of flavour and production.</title>
        <authorList>
            <person name="Hasing T."/>
            <person name="Tang H."/>
            <person name="Brym M."/>
            <person name="Khazi F."/>
            <person name="Huang T."/>
            <person name="Chambers A.H."/>
        </authorList>
    </citation>
    <scope>NUCLEOTIDE SEQUENCE [LARGE SCALE GENOMIC DNA]</scope>
    <source>
        <tissue evidence="4">Leaf</tissue>
    </source>
</reference>
<evidence type="ECO:0000313" key="6">
    <source>
        <dbReference type="Proteomes" id="UP000639772"/>
    </source>
</evidence>
<evidence type="ECO:0000313" key="3">
    <source>
        <dbReference type="EMBL" id="KAG0467480.1"/>
    </source>
</evidence>
<evidence type="ECO:0000313" key="4">
    <source>
        <dbReference type="EMBL" id="KAG0469119.1"/>
    </source>
</evidence>
<evidence type="ECO:0000256" key="1">
    <source>
        <dbReference type="SAM" id="MobiDB-lite"/>
    </source>
</evidence>
<organism evidence="4 6">
    <name type="scientific">Vanilla planifolia</name>
    <name type="common">Vanilla</name>
    <dbReference type="NCBI Taxonomy" id="51239"/>
    <lineage>
        <taxon>Eukaryota</taxon>
        <taxon>Viridiplantae</taxon>
        <taxon>Streptophyta</taxon>
        <taxon>Embryophyta</taxon>
        <taxon>Tracheophyta</taxon>
        <taxon>Spermatophyta</taxon>
        <taxon>Magnoliopsida</taxon>
        <taxon>Liliopsida</taxon>
        <taxon>Asparagales</taxon>
        <taxon>Orchidaceae</taxon>
        <taxon>Vanilloideae</taxon>
        <taxon>Vanilleae</taxon>
        <taxon>Vanilla</taxon>
    </lineage>
</organism>